<evidence type="ECO:0000313" key="2">
    <source>
        <dbReference type="Proteomes" id="UP000219020"/>
    </source>
</evidence>
<accession>A0A2A5SZU9</accession>
<sequence length="110" mass="12953">MHELDHPRLANSFRKFVGEVAANKVDVIAFKVSTPRLMENYHYRHHLANWELKRLVSLLDTRRKLGVYPMKGGKSGRNHRHRGKQRLSYLCSNPYAVNSFFKRSDRKFGI</sequence>
<dbReference type="AlphaFoldDB" id="A0A2A5SZU9"/>
<reference evidence="2" key="1">
    <citation type="submission" date="2017-04" db="EMBL/GenBank/DDBJ databases">
        <title>Genome evolution of the luminous symbionts of deep sea anglerfish.</title>
        <authorList>
            <person name="Hendry T.A."/>
        </authorList>
    </citation>
    <scope>NUCLEOTIDE SEQUENCE [LARGE SCALE GENOMIC DNA]</scope>
</reference>
<evidence type="ECO:0000313" key="1">
    <source>
        <dbReference type="EMBL" id="PCS21449.1"/>
    </source>
</evidence>
<comment type="caution">
    <text evidence="1">The sequence shown here is derived from an EMBL/GenBank/DDBJ whole genome shotgun (WGS) entry which is preliminary data.</text>
</comment>
<gene>
    <name evidence="1" type="ORF">BTN49_2988</name>
</gene>
<dbReference type="Proteomes" id="UP000219020">
    <property type="component" value="Unassembled WGS sequence"/>
</dbReference>
<keyword evidence="2" id="KW-1185">Reference proteome</keyword>
<proteinExistence type="predicted"/>
<name>A0A2A5SZU9_9GAMM</name>
<dbReference type="EMBL" id="NBYY01000034">
    <property type="protein sequence ID" value="PCS21449.1"/>
    <property type="molecule type" value="Genomic_DNA"/>
</dbReference>
<organism evidence="1 2">
    <name type="scientific">Candidatus Enterovibrio escicola</name>
    <dbReference type="NCBI Taxonomy" id="1927127"/>
    <lineage>
        <taxon>Bacteria</taxon>
        <taxon>Pseudomonadati</taxon>
        <taxon>Pseudomonadota</taxon>
        <taxon>Gammaproteobacteria</taxon>
        <taxon>Vibrionales</taxon>
        <taxon>Vibrionaceae</taxon>
        <taxon>Enterovibrio</taxon>
    </lineage>
</organism>
<protein>
    <submittedName>
        <fullName evidence="1">Uncharacterized protein</fullName>
    </submittedName>
</protein>